<evidence type="ECO:0000313" key="2">
    <source>
        <dbReference type="EMBL" id="RKP08688.1"/>
    </source>
</evidence>
<protein>
    <submittedName>
        <fullName evidence="2">Uncharacterized protein</fullName>
    </submittedName>
</protein>
<organism evidence="2 3">
    <name type="scientific">Thamnocephalis sphaerospora</name>
    <dbReference type="NCBI Taxonomy" id="78915"/>
    <lineage>
        <taxon>Eukaryota</taxon>
        <taxon>Fungi</taxon>
        <taxon>Fungi incertae sedis</taxon>
        <taxon>Zoopagomycota</taxon>
        <taxon>Zoopagomycotina</taxon>
        <taxon>Zoopagomycetes</taxon>
        <taxon>Zoopagales</taxon>
        <taxon>Sigmoideomycetaceae</taxon>
        <taxon>Thamnocephalis</taxon>
    </lineage>
</organism>
<accession>A0A4P9XRJ7</accession>
<gene>
    <name evidence="2" type="ORF">THASP1DRAFT_23374</name>
</gene>
<keyword evidence="3" id="KW-1185">Reference proteome</keyword>
<dbReference type="OrthoDB" id="5589413at2759"/>
<dbReference type="Pfam" id="PF07845">
    <property type="entry name" value="DUF1636"/>
    <property type="match status" value="1"/>
</dbReference>
<name>A0A4P9XRJ7_9FUNG</name>
<sequence>MSTASVPTPHITTLLVCTKCARRDLPESCAAAGVCRLSNTNPLLADMEDLISGPGGRADPSLMSAGDVASGASVAAPDMKIKTGRKLYHRLRARQLDVSTSNVPLQNLRRRRGDSYDASAVSSVQKTKQLRILPVACLSNCDRGNCIAVMAPGKYTYQFGDLDERRTEVLDDVMRFVNSYMESEDGFSKTKTRPAWMKSNVLARIPPLPMPGNIIPDWYDPVAEGRLEKEELERRVRQKAEEEEKQRQRQQQLLKVVESDADNHREGSANTVDVDADGRERCDCRQDFV</sequence>
<evidence type="ECO:0000256" key="1">
    <source>
        <dbReference type="SAM" id="MobiDB-lite"/>
    </source>
</evidence>
<feature type="compositionally biased region" description="Basic and acidic residues" evidence="1">
    <location>
        <begin position="257"/>
        <end position="267"/>
    </location>
</feature>
<feature type="region of interest" description="Disordered" evidence="1">
    <location>
        <begin position="257"/>
        <end position="278"/>
    </location>
</feature>
<proteinExistence type="predicted"/>
<dbReference type="EMBL" id="KZ992578">
    <property type="protein sequence ID" value="RKP08688.1"/>
    <property type="molecule type" value="Genomic_DNA"/>
</dbReference>
<dbReference type="AlphaFoldDB" id="A0A4P9XRJ7"/>
<reference evidence="3" key="1">
    <citation type="journal article" date="2018" name="Nat. Microbiol.">
        <title>Leveraging single-cell genomics to expand the fungal tree of life.</title>
        <authorList>
            <person name="Ahrendt S.R."/>
            <person name="Quandt C.A."/>
            <person name="Ciobanu D."/>
            <person name="Clum A."/>
            <person name="Salamov A."/>
            <person name="Andreopoulos B."/>
            <person name="Cheng J.F."/>
            <person name="Woyke T."/>
            <person name="Pelin A."/>
            <person name="Henrissat B."/>
            <person name="Reynolds N.K."/>
            <person name="Benny G.L."/>
            <person name="Smith M.E."/>
            <person name="James T.Y."/>
            <person name="Grigoriev I.V."/>
        </authorList>
    </citation>
    <scope>NUCLEOTIDE SEQUENCE [LARGE SCALE GENOMIC DNA]</scope>
    <source>
        <strain evidence="3">RSA 1356</strain>
    </source>
</reference>
<dbReference type="InterPro" id="IPR012863">
    <property type="entry name" value="DUF1636"/>
</dbReference>
<evidence type="ECO:0000313" key="3">
    <source>
        <dbReference type="Proteomes" id="UP000271241"/>
    </source>
</evidence>
<dbReference type="Proteomes" id="UP000271241">
    <property type="component" value="Unassembled WGS sequence"/>
</dbReference>